<proteinExistence type="predicted"/>
<accession>A0ABT2HA65</accession>
<dbReference type="EMBL" id="JANLCJ010000223">
    <property type="protein sequence ID" value="MCS5736850.1"/>
    <property type="molecule type" value="Genomic_DNA"/>
</dbReference>
<keyword evidence="2" id="KW-1185">Reference proteome</keyword>
<organism evidence="1 2">
    <name type="scientific">Herbiconiux daphne</name>
    <dbReference type="NCBI Taxonomy" id="2970914"/>
    <lineage>
        <taxon>Bacteria</taxon>
        <taxon>Bacillati</taxon>
        <taxon>Actinomycetota</taxon>
        <taxon>Actinomycetes</taxon>
        <taxon>Micrococcales</taxon>
        <taxon>Microbacteriaceae</taxon>
        <taxon>Herbiconiux</taxon>
    </lineage>
</organism>
<sequence length="70" mass="8419">MQTMDFLSNKEIMFLIQHYRNCQYELTNSYTSSTFKRDLQKIAGREHAPVEIRPHEKRIGKEKQYGLKIK</sequence>
<reference evidence="1" key="1">
    <citation type="submission" date="2022-08" db="EMBL/GenBank/DDBJ databases">
        <authorList>
            <person name="Deng Y."/>
            <person name="Han X.-F."/>
            <person name="Zhang Y.-Q."/>
        </authorList>
    </citation>
    <scope>NUCLEOTIDE SEQUENCE</scope>
    <source>
        <strain evidence="1">CPCC 203386</strain>
    </source>
</reference>
<name>A0ABT2HA65_9MICO</name>
<evidence type="ECO:0000313" key="1">
    <source>
        <dbReference type="EMBL" id="MCS5736850.1"/>
    </source>
</evidence>
<dbReference type="RefSeq" id="WP_259543045.1">
    <property type="nucleotide sequence ID" value="NZ_JANLCJ010000223.1"/>
</dbReference>
<evidence type="ECO:0000313" key="2">
    <source>
        <dbReference type="Proteomes" id="UP001165586"/>
    </source>
</evidence>
<dbReference type="Proteomes" id="UP001165586">
    <property type="component" value="Unassembled WGS sequence"/>
</dbReference>
<comment type="caution">
    <text evidence="1">The sequence shown here is derived from an EMBL/GenBank/DDBJ whole genome shotgun (WGS) entry which is preliminary data.</text>
</comment>
<gene>
    <name evidence="1" type="ORF">N1032_24265</name>
</gene>
<protein>
    <submittedName>
        <fullName evidence="1">Uncharacterized protein</fullName>
    </submittedName>
</protein>